<name>A0A182T5X0_9DIPT</name>
<proteinExistence type="predicted"/>
<organism evidence="1 2">
    <name type="scientific">Anopheles maculatus</name>
    <dbReference type="NCBI Taxonomy" id="74869"/>
    <lineage>
        <taxon>Eukaryota</taxon>
        <taxon>Metazoa</taxon>
        <taxon>Ecdysozoa</taxon>
        <taxon>Arthropoda</taxon>
        <taxon>Hexapoda</taxon>
        <taxon>Insecta</taxon>
        <taxon>Pterygota</taxon>
        <taxon>Neoptera</taxon>
        <taxon>Endopterygota</taxon>
        <taxon>Diptera</taxon>
        <taxon>Nematocera</taxon>
        <taxon>Culicoidea</taxon>
        <taxon>Culicidae</taxon>
        <taxon>Anophelinae</taxon>
        <taxon>Anopheles</taxon>
        <taxon>Anopheles maculatus group</taxon>
    </lineage>
</organism>
<dbReference type="VEuPathDB" id="VectorBase:AMAM020277"/>
<accession>A0A182T5X0</accession>
<reference evidence="1" key="2">
    <citation type="submission" date="2020-05" db="UniProtKB">
        <authorList>
            <consortium name="EnsemblMetazoa"/>
        </authorList>
    </citation>
    <scope>IDENTIFICATION</scope>
    <source>
        <strain evidence="1">maculatus3</strain>
    </source>
</reference>
<evidence type="ECO:0000313" key="2">
    <source>
        <dbReference type="Proteomes" id="UP000075901"/>
    </source>
</evidence>
<dbReference type="Proteomes" id="UP000075901">
    <property type="component" value="Unassembled WGS sequence"/>
</dbReference>
<reference evidence="2" key="1">
    <citation type="submission" date="2013-09" db="EMBL/GenBank/DDBJ databases">
        <title>The Genome Sequence of Anopheles maculatus species B.</title>
        <authorList>
            <consortium name="The Broad Institute Genomics Platform"/>
            <person name="Neafsey D.E."/>
            <person name="Besansky N."/>
            <person name="Howell P."/>
            <person name="Walton C."/>
            <person name="Young S.K."/>
            <person name="Zeng Q."/>
            <person name="Gargeya S."/>
            <person name="Fitzgerald M."/>
            <person name="Haas B."/>
            <person name="Abouelleil A."/>
            <person name="Allen A.W."/>
            <person name="Alvarado L."/>
            <person name="Arachchi H.M."/>
            <person name="Berlin A.M."/>
            <person name="Chapman S.B."/>
            <person name="Gainer-Dewar J."/>
            <person name="Goldberg J."/>
            <person name="Griggs A."/>
            <person name="Gujja S."/>
            <person name="Hansen M."/>
            <person name="Howarth C."/>
            <person name="Imamovic A."/>
            <person name="Ireland A."/>
            <person name="Larimer J."/>
            <person name="McCowan C."/>
            <person name="Murphy C."/>
            <person name="Pearson M."/>
            <person name="Poon T.W."/>
            <person name="Priest M."/>
            <person name="Roberts A."/>
            <person name="Saif S."/>
            <person name="Shea T."/>
            <person name="Sisk P."/>
            <person name="Sykes S."/>
            <person name="Wortman J."/>
            <person name="Nusbaum C."/>
            <person name="Birren B."/>
        </authorList>
    </citation>
    <scope>NUCLEOTIDE SEQUENCE [LARGE SCALE GENOMIC DNA]</scope>
    <source>
        <strain evidence="2">maculatus3</strain>
    </source>
</reference>
<evidence type="ECO:0000313" key="1">
    <source>
        <dbReference type="EnsemblMetazoa" id="AMAM020277-PA"/>
    </source>
</evidence>
<protein>
    <submittedName>
        <fullName evidence="1">Uncharacterized protein</fullName>
    </submittedName>
</protein>
<keyword evidence="2" id="KW-1185">Reference proteome</keyword>
<dbReference type="EnsemblMetazoa" id="AMAM020277-RA">
    <property type="protein sequence ID" value="AMAM020277-PA"/>
    <property type="gene ID" value="AMAM020277"/>
</dbReference>
<dbReference type="AlphaFoldDB" id="A0A182T5X0"/>
<sequence length="146" mass="15732">MFPENGSRSNGIVTTKVALTVIVRMIGTKIGNANENVIVTETGIGSEIVTRKWIVEIVEIRTANGTGLKSVIFERGNVKDNGATNVRRCGNVNDAESGTENASMTNDPAVMTANVIMIENGGGARKYRRITKTCAAAEHEEFVNIY</sequence>